<name>A0A646P2W8_9PSED</name>
<sequence>MRRLMHSFDELAEHCAAFTLEALRSANERTVEALHTSAATPLVKALQMIQLQKVIFAVGMFSIFEASLQGCLNCRDGFREVEAMLDQQGEAELKERFQDLVAAINVLKHGRGRSYDALVAKAQSLPFRMKLPDEAFFFEGDVSEVATLIEVDDAFVQGCGYVIREVSEVLRKVRRDFI</sequence>
<evidence type="ECO:0000313" key="1">
    <source>
        <dbReference type="EMBL" id="MRJ21350.1"/>
    </source>
</evidence>
<gene>
    <name evidence="1" type="ORF">FRT60_13565</name>
</gene>
<comment type="caution">
    <text evidence="1">The sequence shown here is derived from an EMBL/GenBank/DDBJ whole genome shotgun (WGS) entry which is preliminary data.</text>
</comment>
<proteinExistence type="predicted"/>
<organism evidence="1 2">
    <name type="scientific">Pseudomonas haemolytica</name>
    <dbReference type="NCBI Taxonomy" id="2600065"/>
    <lineage>
        <taxon>Bacteria</taxon>
        <taxon>Pseudomonadati</taxon>
        <taxon>Pseudomonadota</taxon>
        <taxon>Gammaproteobacteria</taxon>
        <taxon>Pseudomonadales</taxon>
        <taxon>Pseudomonadaceae</taxon>
        <taxon>Pseudomonas</taxon>
    </lineage>
</organism>
<evidence type="ECO:0000313" key="2">
    <source>
        <dbReference type="Proteomes" id="UP000432048"/>
    </source>
</evidence>
<accession>A0A646P2W8</accession>
<protein>
    <submittedName>
        <fullName evidence="1">Uncharacterized protein</fullName>
    </submittedName>
</protein>
<dbReference type="EMBL" id="VOIX01000005">
    <property type="protein sequence ID" value="MRJ21350.1"/>
    <property type="molecule type" value="Genomic_DNA"/>
</dbReference>
<dbReference type="AlphaFoldDB" id="A0A646P2W8"/>
<dbReference type="Proteomes" id="UP000432048">
    <property type="component" value="Unassembled WGS sequence"/>
</dbReference>
<reference evidence="1 2" key="1">
    <citation type="submission" date="2019-08" db="EMBL/GenBank/DDBJ databases">
        <title>Pseudomonas haemolytica sp. nov. isolated from raw milk and skim milk concentrate.</title>
        <authorList>
            <person name="Hofmann K."/>
            <person name="Huptas C."/>
            <person name="Doll E."/>
            <person name="Scherer S."/>
            <person name="Wenning M."/>
        </authorList>
    </citation>
    <scope>NUCLEOTIDE SEQUENCE [LARGE SCALE GENOMIC DNA]</scope>
    <source>
        <strain evidence="1 2">DSM 108988</strain>
    </source>
</reference>